<evidence type="ECO:0000259" key="1">
    <source>
        <dbReference type="Pfam" id="PF14399"/>
    </source>
</evidence>
<dbReference type="RefSeq" id="WP_118444593.1">
    <property type="nucleotide sequence ID" value="NZ_JBCPGC010000040.1"/>
</dbReference>
<proteinExistence type="predicted"/>
<dbReference type="InterPro" id="IPR026935">
    <property type="entry name" value="BtrH_N"/>
</dbReference>
<dbReference type="AlphaFoldDB" id="A0A415S9G2"/>
<reference evidence="2 3" key="1">
    <citation type="submission" date="2018-08" db="EMBL/GenBank/DDBJ databases">
        <title>A genome reference for cultivated species of the human gut microbiota.</title>
        <authorList>
            <person name="Zou Y."/>
            <person name="Xue W."/>
            <person name="Luo G."/>
        </authorList>
    </citation>
    <scope>NUCLEOTIDE SEQUENCE [LARGE SCALE GENOMIC DNA]</scope>
    <source>
        <strain evidence="2 3">AF33-12</strain>
    </source>
</reference>
<protein>
    <recommendedName>
        <fullName evidence="1">Butirosin biosynthesis protein H N-terminal domain-containing protein</fullName>
    </recommendedName>
</protein>
<dbReference type="Pfam" id="PF14399">
    <property type="entry name" value="BtrH_N"/>
    <property type="match status" value="1"/>
</dbReference>
<dbReference type="Proteomes" id="UP000285610">
    <property type="component" value="Unassembled WGS sequence"/>
</dbReference>
<name>A0A415S9G2_MEDGN</name>
<comment type="caution">
    <text evidence="2">The sequence shown here is derived from an EMBL/GenBank/DDBJ whole genome shotgun (WGS) entry which is preliminary data.</text>
</comment>
<gene>
    <name evidence="2" type="ORF">DWZ50_08835</name>
</gene>
<sequence>MNLDIFDFKPSYDESFEYFCFLNCYRIIMQFYQIPETDFYLNTVVEYKINNTNEFDSFSVGDPNSSLLDGYKKCLKSEEDTIETKEKIWKKNFELVQRGIPVVANVDVFFLPYTPYYLKKHSIHSLIICGFSEDKKNISVIDWYSPWFYKGDIRFEDLEKARSSMNQKDGILSGKPIMHRYSYLEIKRLKADPDELINLSLKKCDRNFYSKREDEGYNSLIRIAEKLDEYKYLDQSTRSKMLEKLYETLYFVPARKRIWRWYLLRSYDWTQRKSFKLLTDDIAANIKKWKNVQNLIIKSSFQHEASIYSRLQKSYLELLENERMLYAEQHAILNLLEEVR</sequence>
<organism evidence="2 3">
    <name type="scientific">Mediterraneibacter gnavus</name>
    <name type="common">Ruminococcus gnavus</name>
    <dbReference type="NCBI Taxonomy" id="33038"/>
    <lineage>
        <taxon>Bacteria</taxon>
        <taxon>Bacillati</taxon>
        <taxon>Bacillota</taxon>
        <taxon>Clostridia</taxon>
        <taxon>Lachnospirales</taxon>
        <taxon>Lachnospiraceae</taxon>
        <taxon>Mediterraneibacter</taxon>
    </lineage>
</organism>
<dbReference type="EMBL" id="QRQE01000019">
    <property type="protein sequence ID" value="RHM76088.1"/>
    <property type="molecule type" value="Genomic_DNA"/>
</dbReference>
<evidence type="ECO:0000313" key="2">
    <source>
        <dbReference type="EMBL" id="RHM76088.1"/>
    </source>
</evidence>
<feature type="domain" description="Butirosin biosynthesis protein H N-terminal" evidence="1">
    <location>
        <begin position="77"/>
        <end position="142"/>
    </location>
</feature>
<accession>A0A415S9G2</accession>
<evidence type="ECO:0000313" key="3">
    <source>
        <dbReference type="Proteomes" id="UP000285610"/>
    </source>
</evidence>